<accession>A0A2U9IWH6</accession>
<dbReference type="OrthoDB" id="42020at2157"/>
<dbReference type="RefSeq" id="WP_110369664.1">
    <property type="nucleotide sequence ID" value="NZ_CP029287.2"/>
</dbReference>
<name>A0A2U9IWH6_9CREN</name>
<organism evidence="1 2">
    <name type="scientific">Metallosphaera hakonensis JCM 8857 = DSM 7519</name>
    <dbReference type="NCBI Taxonomy" id="1293036"/>
    <lineage>
        <taxon>Archaea</taxon>
        <taxon>Thermoproteota</taxon>
        <taxon>Thermoprotei</taxon>
        <taxon>Sulfolobales</taxon>
        <taxon>Sulfolobaceae</taxon>
        <taxon>Metallosphaera</taxon>
    </lineage>
</organism>
<reference evidence="2" key="2">
    <citation type="submission" date="2020-03" db="EMBL/GenBank/DDBJ databases">
        <title>Complete Genome Sequences of Extremely Thermoacidophilic, Metal-Mobilizing Type-Strain Members of the Archaeal Family Sulfolobaceae: Acidianus brierleyi DSM-1651T, Acidianus sulfidivorans DSM-18786T, Metallosphaera hakonensis DSM-7519T, and Metallosphaera prunae DSM-10039T.</title>
        <authorList>
            <person name="Counts J.A."/>
            <person name="Kelly R.M."/>
        </authorList>
    </citation>
    <scope>NUCLEOTIDE SEQUENCE [LARGE SCALE GENOMIC DNA]</scope>
    <source>
        <strain evidence="2">HO1-1</strain>
    </source>
</reference>
<proteinExistence type="predicted"/>
<gene>
    <name evidence="1" type="ORF">DFR87_12745</name>
</gene>
<dbReference type="AlphaFoldDB" id="A0A2U9IWH6"/>
<dbReference type="KEGG" id="mhk:DFR87_12745"/>
<evidence type="ECO:0008006" key="3">
    <source>
        <dbReference type="Google" id="ProtNLM"/>
    </source>
</evidence>
<dbReference type="STRING" id="1293036.GCA_001315825_02657"/>
<dbReference type="GeneID" id="36836226"/>
<evidence type="ECO:0000313" key="2">
    <source>
        <dbReference type="Proteomes" id="UP000247586"/>
    </source>
</evidence>
<evidence type="ECO:0000313" key="1">
    <source>
        <dbReference type="EMBL" id="AWS00399.1"/>
    </source>
</evidence>
<protein>
    <recommendedName>
        <fullName evidence="3">Lrp/AsnC family transcriptional regulator</fullName>
    </recommendedName>
</protein>
<keyword evidence="2" id="KW-1185">Reference proteome</keyword>
<dbReference type="EMBL" id="CP029287">
    <property type="protein sequence ID" value="AWS00399.1"/>
    <property type="molecule type" value="Genomic_DNA"/>
</dbReference>
<reference evidence="2" key="3">
    <citation type="submission" date="2020-03" db="EMBL/GenBank/DDBJ databases">
        <title>Sequencing and Assembly of Multiple Reported Metal-Biooxidizing Members of the Extremely Thermoacidophilic Archaeal Family Sulfolobaceae.</title>
        <authorList>
            <person name="Counts J.A."/>
            <person name="Kelly R.M."/>
        </authorList>
    </citation>
    <scope>NUCLEOTIDE SEQUENCE [LARGE SCALE GENOMIC DNA]</scope>
    <source>
        <strain evidence="2">HO1-1</strain>
    </source>
</reference>
<dbReference type="Proteomes" id="UP000247586">
    <property type="component" value="Chromosome"/>
</dbReference>
<sequence length="373" mass="43773">MRMIEPNEFDDSKIAYLLNKLQRYGDINSRILGALINYDDTENMLNFLKKRFSLLISYLVRPEPLGLQLYFIEGFLHPLVHLVDIYDILDGFPGAILKNSYSPDESITFLWIPQGYESSFKRILDELESRDLLRYSRINKIQETLQFLYDFSSYDFSLGRYKDDFLVSQRRPMYLPDLSDGFKPDMLDLSIIGIKQMHNTLSLKQVAEIMGVKYRTVLKHYHEHLIGKGIITGFMVRLNGGKHTRLSIIFDNEDLLHDLTRIPTLTHVYKLRDGTFYAAIFPEDNMIQPILKYISELKYNLNVSAKVMAHPFMPRFEYLLTASIPYEHFTTTGKWEVDEEKMLMNIEKVERKLMEGKSKLTSTPEISLFKKIW</sequence>
<reference evidence="1 2" key="1">
    <citation type="submission" date="2018-05" db="EMBL/GenBank/DDBJ databases">
        <title>Complete Genome Sequences of Extremely Thermoacidophilic, Metal-Mobilizing Type-Strain Members of the Archaeal Family Sulfolobaceae: Acidianus brierleyi DSM-1651T, Acidianus sulfidivorans DSM-18786T, Metallosphaera hakonensis DSM-7519T, and Metallosphaera prunae DSM-10039T.</title>
        <authorList>
            <person name="Counts J.A."/>
            <person name="Kelly R.M."/>
        </authorList>
    </citation>
    <scope>NUCLEOTIDE SEQUENCE [LARGE SCALE GENOMIC DNA]</scope>
    <source>
        <strain evidence="1 2">HO1-1</strain>
    </source>
</reference>